<proteinExistence type="predicted"/>
<comment type="caution">
    <text evidence="1">The sequence shown here is derived from an EMBL/GenBank/DDBJ whole genome shotgun (WGS) entry which is preliminary data.</text>
</comment>
<name>A0A9W6XN37_9STRA</name>
<dbReference type="Gene3D" id="3.30.70.270">
    <property type="match status" value="1"/>
</dbReference>
<dbReference type="Proteomes" id="UP001165121">
    <property type="component" value="Unassembled WGS sequence"/>
</dbReference>
<evidence type="ECO:0000313" key="1">
    <source>
        <dbReference type="EMBL" id="GMF42174.1"/>
    </source>
</evidence>
<accession>A0A9W6XN37</accession>
<organism evidence="1 2">
    <name type="scientific">Phytophthora fragariaefolia</name>
    <dbReference type="NCBI Taxonomy" id="1490495"/>
    <lineage>
        <taxon>Eukaryota</taxon>
        <taxon>Sar</taxon>
        <taxon>Stramenopiles</taxon>
        <taxon>Oomycota</taxon>
        <taxon>Peronosporomycetes</taxon>
        <taxon>Peronosporales</taxon>
        <taxon>Peronosporaceae</taxon>
        <taxon>Phytophthora</taxon>
    </lineage>
</organism>
<protein>
    <submittedName>
        <fullName evidence="1">Unnamed protein product</fullName>
    </submittedName>
</protein>
<gene>
    <name evidence="1" type="ORF">Pfra01_001368700</name>
</gene>
<keyword evidence="2" id="KW-1185">Reference proteome</keyword>
<dbReference type="AlphaFoldDB" id="A0A9W6XN37"/>
<sequence>MTANKRYDNIDKCVFGAEDIKVLGCFVTSAGVRADLEKVKDIAAWPTPGTQKDLRKWLGLATYLHKYNAGVIKTPVGPSQEGHGLTLGTPTPRGF</sequence>
<dbReference type="InterPro" id="IPR043502">
    <property type="entry name" value="DNA/RNA_pol_sf"/>
</dbReference>
<evidence type="ECO:0000313" key="2">
    <source>
        <dbReference type="Proteomes" id="UP001165121"/>
    </source>
</evidence>
<dbReference type="SUPFAM" id="SSF56672">
    <property type="entry name" value="DNA/RNA polymerases"/>
    <property type="match status" value="1"/>
</dbReference>
<reference evidence="1" key="1">
    <citation type="submission" date="2023-04" db="EMBL/GenBank/DDBJ databases">
        <title>Phytophthora fragariaefolia NBRC 109709.</title>
        <authorList>
            <person name="Ichikawa N."/>
            <person name="Sato H."/>
            <person name="Tonouchi N."/>
        </authorList>
    </citation>
    <scope>NUCLEOTIDE SEQUENCE</scope>
    <source>
        <strain evidence="1">NBRC 109709</strain>
    </source>
</reference>
<dbReference type="OrthoDB" id="115595at2759"/>
<dbReference type="InterPro" id="IPR043128">
    <property type="entry name" value="Rev_trsase/Diguanyl_cyclase"/>
</dbReference>
<dbReference type="EMBL" id="BSXT01001406">
    <property type="protein sequence ID" value="GMF42174.1"/>
    <property type="molecule type" value="Genomic_DNA"/>
</dbReference>